<accession>A0ABW1D8S6</accession>
<dbReference type="SUPFAM" id="SSF82171">
    <property type="entry name" value="DPP6 N-terminal domain-like"/>
    <property type="match status" value="1"/>
</dbReference>
<keyword evidence="2" id="KW-1185">Reference proteome</keyword>
<dbReference type="EMBL" id="JBHSPA010000112">
    <property type="protein sequence ID" value="MFC5834485.1"/>
    <property type="molecule type" value="Genomic_DNA"/>
</dbReference>
<dbReference type="Proteomes" id="UP001596058">
    <property type="component" value="Unassembled WGS sequence"/>
</dbReference>
<comment type="caution">
    <text evidence="1">The sequence shown here is derived from an EMBL/GenBank/DDBJ whole genome shotgun (WGS) entry which is preliminary data.</text>
</comment>
<sequence length="253" mass="27684">MSDNRVIQLKDARATLHFPGGKKVFAAPMGVSPHGGHLAYSRNGDRALVIRSLVDGYVRRVPGFIVPPGRVTLTVSPLGHFVGLREQKADAPLRIANTLTGAVSTLPPQWSIISFTPDASRMLVHTDGYGDEVAVYDLRTSTVVRRIGPAHALSGDGDTLATRIVDGGTWITFTSLSKGTEVRPRIPVPTHNVYLAWNRSGTLTMRLAVVKGPWRNYSAYDRWVFDPRTGKTRKADRVVIPRGLRAHRVAGFS</sequence>
<gene>
    <name evidence="1" type="ORF">ACFPZ3_62485</name>
</gene>
<evidence type="ECO:0000313" key="2">
    <source>
        <dbReference type="Proteomes" id="UP001596058"/>
    </source>
</evidence>
<evidence type="ECO:0008006" key="3">
    <source>
        <dbReference type="Google" id="ProtNLM"/>
    </source>
</evidence>
<protein>
    <recommendedName>
        <fullName evidence="3">Protein TolB</fullName>
    </recommendedName>
</protein>
<proteinExistence type="predicted"/>
<dbReference type="Gene3D" id="2.130.10.10">
    <property type="entry name" value="YVTN repeat-like/Quinoprotein amine dehydrogenase"/>
    <property type="match status" value="1"/>
</dbReference>
<organism evidence="1 2">
    <name type="scientific">Nonomuraea insulae</name>
    <dbReference type="NCBI Taxonomy" id="1616787"/>
    <lineage>
        <taxon>Bacteria</taxon>
        <taxon>Bacillati</taxon>
        <taxon>Actinomycetota</taxon>
        <taxon>Actinomycetes</taxon>
        <taxon>Streptosporangiales</taxon>
        <taxon>Streptosporangiaceae</taxon>
        <taxon>Nonomuraea</taxon>
    </lineage>
</organism>
<evidence type="ECO:0000313" key="1">
    <source>
        <dbReference type="EMBL" id="MFC5834485.1"/>
    </source>
</evidence>
<dbReference type="RefSeq" id="WP_379523898.1">
    <property type="nucleotide sequence ID" value="NZ_JBHSPA010000112.1"/>
</dbReference>
<name>A0ABW1D8S6_9ACTN</name>
<reference evidence="2" key="1">
    <citation type="journal article" date="2019" name="Int. J. Syst. Evol. Microbiol.">
        <title>The Global Catalogue of Microorganisms (GCM) 10K type strain sequencing project: providing services to taxonomists for standard genome sequencing and annotation.</title>
        <authorList>
            <consortium name="The Broad Institute Genomics Platform"/>
            <consortium name="The Broad Institute Genome Sequencing Center for Infectious Disease"/>
            <person name="Wu L."/>
            <person name="Ma J."/>
        </authorList>
    </citation>
    <scope>NUCLEOTIDE SEQUENCE [LARGE SCALE GENOMIC DNA]</scope>
    <source>
        <strain evidence="2">CCUG 53903</strain>
    </source>
</reference>
<dbReference type="InterPro" id="IPR015943">
    <property type="entry name" value="WD40/YVTN_repeat-like_dom_sf"/>
</dbReference>